<dbReference type="AlphaFoldDB" id="A0A2T7E4P1"/>
<evidence type="ECO:0000313" key="4">
    <source>
        <dbReference type="Proteomes" id="UP000244336"/>
    </source>
</evidence>
<dbReference type="Gramene" id="PUZ62805">
    <property type="protein sequence ID" value="PUZ62805"/>
    <property type="gene ID" value="GQ55_3G016000"/>
</dbReference>
<dbReference type="Pfam" id="PF01928">
    <property type="entry name" value="CYTH"/>
    <property type="match status" value="1"/>
</dbReference>
<evidence type="ECO:0000313" key="3">
    <source>
        <dbReference type="EMBL" id="PUZ62805.1"/>
    </source>
</evidence>
<dbReference type="PANTHER" id="PTHR34948:SF2">
    <property type="entry name" value="TRIPHOSPHATE TUNNEL METALLOENZYME 3"/>
    <property type="match status" value="1"/>
</dbReference>
<keyword evidence="4" id="KW-1185">Reference proteome</keyword>
<accession>A0A2T7E4P1</accession>
<dbReference type="CDD" id="cd07374">
    <property type="entry name" value="CYTH-like_Pase"/>
    <property type="match status" value="1"/>
</dbReference>
<dbReference type="InterPro" id="IPR023577">
    <property type="entry name" value="CYTH_domain"/>
</dbReference>
<dbReference type="SMART" id="SM01118">
    <property type="entry name" value="CYTH"/>
    <property type="match status" value="1"/>
</dbReference>
<feature type="compositionally biased region" description="Pro residues" evidence="1">
    <location>
        <begin position="86"/>
        <end position="115"/>
    </location>
</feature>
<gene>
    <name evidence="3" type="ORF">GQ55_3G016000</name>
</gene>
<feature type="domain" description="CYTH" evidence="2">
    <location>
        <begin position="155"/>
        <end position="361"/>
    </location>
</feature>
<name>A0A2T7E4P1_9POAL</name>
<dbReference type="PANTHER" id="PTHR34948">
    <property type="entry name" value="OS08G0299200 PROTEIN"/>
    <property type="match status" value="1"/>
</dbReference>
<evidence type="ECO:0000256" key="1">
    <source>
        <dbReference type="SAM" id="MobiDB-lite"/>
    </source>
</evidence>
<protein>
    <recommendedName>
        <fullName evidence="2">CYTH domain-containing protein</fullName>
    </recommendedName>
</protein>
<feature type="region of interest" description="Disordered" evidence="1">
    <location>
        <begin position="67"/>
        <end position="156"/>
    </location>
</feature>
<feature type="compositionally biased region" description="Pro residues" evidence="1">
    <location>
        <begin position="137"/>
        <end position="155"/>
    </location>
</feature>
<dbReference type="SUPFAM" id="SSF55154">
    <property type="entry name" value="CYTH-like phosphatases"/>
    <property type="match status" value="1"/>
</dbReference>
<dbReference type="Gene3D" id="2.40.320.10">
    <property type="entry name" value="Hypothetical Protein Pfu-838710-001"/>
    <property type="match status" value="1"/>
</dbReference>
<reference evidence="3 4" key="1">
    <citation type="submission" date="2018-04" db="EMBL/GenBank/DDBJ databases">
        <title>WGS assembly of Panicum hallii var. hallii HAL2.</title>
        <authorList>
            <person name="Lovell J."/>
            <person name="Jenkins J."/>
            <person name="Lowry D."/>
            <person name="Mamidi S."/>
            <person name="Sreedasyam A."/>
            <person name="Weng X."/>
            <person name="Barry K."/>
            <person name="Bonette J."/>
            <person name="Campitelli B."/>
            <person name="Daum C."/>
            <person name="Gordon S."/>
            <person name="Gould B."/>
            <person name="Lipzen A."/>
            <person name="MacQueen A."/>
            <person name="Palacio-Mejia J."/>
            <person name="Plott C."/>
            <person name="Shakirov E."/>
            <person name="Shu S."/>
            <person name="Yoshinaga Y."/>
            <person name="Zane M."/>
            <person name="Rokhsar D."/>
            <person name="Grimwood J."/>
            <person name="Schmutz J."/>
            <person name="Juenger T."/>
        </authorList>
    </citation>
    <scope>NUCLEOTIDE SEQUENCE [LARGE SCALE GENOMIC DNA]</scope>
    <source>
        <strain evidence="4">cv. HAL2</strain>
    </source>
</reference>
<dbReference type="GO" id="GO:0016462">
    <property type="term" value="F:pyrophosphatase activity"/>
    <property type="evidence" value="ECO:0007669"/>
    <property type="project" value="UniProtKB-ARBA"/>
</dbReference>
<dbReference type="InterPro" id="IPR033469">
    <property type="entry name" value="CYTH-like_dom_sf"/>
</dbReference>
<dbReference type="OrthoDB" id="2160189at2759"/>
<dbReference type="EMBL" id="CM009751">
    <property type="protein sequence ID" value="PUZ62805.1"/>
    <property type="molecule type" value="Genomic_DNA"/>
</dbReference>
<organism evidence="3 4">
    <name type="scientific">Panicum hallii var. hallii</name>
    <dbReference type="NCBI Taxonomy" id="1504633"/>
    <lineage>
        <taxon>Eukaryota</taxon>
        <taxon>Viridiplantae</taxon>
        <taxon>Streptophyta</taxon>
        <taxon>Embryophyta</taxon>
        <taxon>Tracheophyta</taxon>
        <taxon>Spermatophyta</taxon>
        <taxon>Magnoliopsida</taxon>
        <taxon>Liliopsida</taxon>
        <taxon>Poales</taxon>
        <taxon>Poaceae</taxon>
        <taxon>PACMAD clade</taxon>
        <taxon>Panicoideae</taxon>
        <taxon>Panicodae</taxon>
        <taxon>Paniceae</taxon>
        <taxon>Panicinae</taxon>
        <taxon>Panicum</taxon>
        <taxon>Panicum sect. Panicum</taxon>
    </lineage>
</organism>
<dbReference type="PROSITE" id="PS51707">
    <property type="entry name" value="CYTH"/>
    <property type="match status" value="1"/>
</dbReference>
<sequence length="364" mass="39761">MRRATLEQHWRAFSRKKCYFTENKVTFFFSFCLPNSMKTLQWLRAASLRSTSPFLTLSIPIQCCAATPPASSSGHPTATSSKTTSAPPPLPPPQHPPPPPATPLRPRTPPPPPTPSSTSSTRRPAPRLPRPSESASPPRPPRTPQGPPPSSPPIPMEVEIKLRLPDAAAHRRLSSFLAPRLRRTHAQRNLFFDAAARPLAAATAALRVRLYGPDDRAPLRAVLALKRRPRIDAGVSRVEEVEEPLDPALALACADDPARLGGVDSPIVRLVAAEYGVGGDAAPFVCLGGFRNTRAVYELEDDGLVLELDETRFEFGTSYELECETAEPDRAKEVLERLLTVAGVPYEYSRSNKFGCFMAGKLLP</sequence>
<feature type="compositionally biased region" description="Low complexity" evidence="1">
    <location>
        <begin position="76"/>
        <end position="85"/>
    </location>
</feature>
<dbReference type="Proteomes" id="UP000244336">
    <property type="component" value="Chromosome 3"/>
</dbReference>
<proteinExistence type="predicted"/>
<evidence type="ECO:0000259" key="2">
    <source>
        <dbReference type="PROSITE" id="PS51707"/>
    </source>
</evidence>